<keyword evidence="4" id="KW-0812">Transmembrane</keyword>
<dbReference type="SUPFAM" id="SSF56935">
    <property type="entry name" value="Porins"/>
    <property type="match status" value="1"/>
</dbReference>
<dbReference type="InterPro" id="IPR037066">
    <property type="entry name" value="Plug_dom_sf"/>
</dbReference>
<keyword evidence="2" id="KW-0813">Transport</keyword>
<sequence length="793" mass="89902">MKHFILTTSLFLITLIANAQNSIKGTVINTAKTPVDFAEIYLLDRNGKLIQQTFSNEKGEFNLDNVENNAYLFQIHSFGIQYLEKTIEVTTPVDLGEIIIDTNNNLDEIIVKTQAKVFERKVDRTVFNIENSVHATNNNVTDLLKLTPGVKVDDQSIDLIGKGAVRVMIDDKIVHLSGEQLLNYLKTIPSDNIKKIEVITAPPAKYEAEGQSGLINIVLKEPKQDAWSNQISTGLMASQKAIWRIGDVFNYNKNKVSINAGINGTIGYAAGKDKSILSYPTQTWYSTNNSNSNNGSISGNFLIDYKASDKTSFGVQYRGGKNTPSEDDYTTTLVNNPVDNLIKTITTDGKTKNITNNHSVNAHLTQKFDTLGTKLNLDFDYFSFNNDKSRLFNTNEYSVDNFVNKAIIAESTGEQNIDNYSVKVDVEQPFKDFKLSYGAKASFTTTKNKTNFFDLTSGSPVQDDKQKDNFEYKENTQALYVSGNKSFGEKWQAQAGLRLESTQTEGFSKIYNTTDKNDYTKLFPSLYVSYEMNDDNIFSVNYSRRIMRPSFWQLNPFRWYVNEYSFVEGNPKLQPIFSNSVELTHTFKGKLITSLRYAKSKDSFSQYPLADPETNTQMYLNDNIFDMYSFNGSITYAFNTLPWLQSQNSFSAFHNKTKLIKDLDFETLNGWGTHFSTNNTITLNTEKTLQAQVDYWIQPKFNVLMYNLSTMSSLNLGLKYAMVNKKLNMSLYVNDILRRSAQVAVTETNGVRQTYKANTLTRYVNVGLSYSFGNSKIRVTEHQGGNKDEINRK</sequence>
<dbReference type="EMBL" id="FNDQ01000003">
    <property type="protein sequence ID" value="SDH40042.1"/>
    <property type="molecule type" value="Genomic_DNA"/>
</dbReference>
<feature type="chain" id="PRO_5017349056" evidence="8">
    <location>
        <begin position="20"/>
        <end position="793"/>
    </location>
</feature>
<keyword evidence="5 8" id="KW-0732">Signal</keyword>
<evidence type="ECO:0000313" key="10">
    <source>
        <dbReference type="EMBL" id="SDH40042.1"/>
    </source>
</evidence>
<dbReference type="InterPro" id="IPR036942">
    <property type="entry name" value="Beta-barrel_TonB_sf"/>
</dbReference>
<dbReference type="Gene3D" id="2.40.170.20">
    <property type="entry name" value="TonB-dependent receptor, beta-barrel domain"/>
    <property type="match status" value="1"/>
</dbReference>
<dbReference type="PANTHER" id="PTHR30069:SF29">
    <property type="entry name" value="HEMOGLOBIN AND HEMOGLOBIN-HAPTOGLOBIN-BINDING PROTEIN 1-RELATED"/>
    <property type="match status" value="1"/>
</dbReference>
<dbReference type="STRING" id="702745.SAMN05421818_103108"/>
<evidence type="ECO:0000256" key="4">
    <source>
        <dbReference type="ARBA" id="ARBA00022692"/>
    </source>
</evidence>
<dbReference type="PANTHER" id="PTHR30069">
    <property type="entry name" value="TONB-DEPENDENT OUTER MEMBRANE RECEPTOR"/>
    <property type="match status" value="1"/>
</dbReference>
<keyword evidence="6" id="KW-0472">Membrane</keyword>
<dbReference type="GO" id="GO:0044718">
    <property type="term" value="P:siderophore transmembrane transport"/>
    <property type="evidence" value="ECO:0007669"/>
    <property type="project" value="TreeGrafter"/>
</dbReference>
<evidence type="ECO:0000256" key="6">
    <source>
        <dbReference type="ARBA" id="ARBA00023136"/>
    </source>
</evidence>
<gene>
    <name evidence="10" type="ORF">SAMN05421818_103108</name>
</gene>
<feature type="signal peptide" evidence="8">
    <location>
        <begin position="1"/>
        <end position="19"/>
    </location>
</feature>
<comment type="subcellular location">
    <subcellularLocation>
        <location evidence="1">Cell outer membrane</location>
        <topology evidence="1">Multi-pass membrane protein</topology>
    </subcellularLocation>
</comment>
<dbReference type="InterPro" id="IPR039426">
    <property type="entry name" value="TonB-dep_rcpt-like"/>
</dbReference>
<keyword evidence="10" id="KW-0675">Receptor</keyword>
<dbReference type="GO" id="GO:0009279">
    <property type="term" value="C:cell outer membrane"/>
    <property type="evidence" value="ECO:0007669"/>
    <property type="project" value="UniProtKB-SubCell"/>
</dbReference>
<organism evidence="10 11">
    <name type="scientific">Myroides phaeus</name>
    <dbReference type="NCBI Taxonomy" id="702745"/>
    <lineage>
        <taxon>Bacteria</taxon>
        <taxon>Pseudomonadati</taxon>
        <taxon>Bacteroidota</taxon>
        <taxon>Flavobacteriia</taxon>
        <taxon>Flavobacteriales</taxon>
        <taxon>Flavobacteriaceae</taxon>
        <taxon>Myroides</taxon>
    </lineage>
</organism>
<evidence type="ECO:0000256" key="2">
    <source>
        <dbReference type="ARBA" id="ARBA00022448"/>
    </source>
</evidence>
<evidence type="ECO:0000259" key="9">
    <source>
        <dbReference type="Pfam" id="PF14905"/>
    </source>
</evidence>
<dbReference type="Pfam" id="PF14905">
    <property type="entry name" value="OMP_b-brl_3"/>
    <property type="match status" value="1"/>
</dbReference>
<evidence type="ECO:0000256" key="8">
    <source>
        <dbReference type="SAM" id="SignalP"/>
    </source>
</evidence>
<dbReference type="InterPro" id="IPR008969">
    <property type="entry name" value="CarboxyPept-like_regulatory"/>
</dbReference>
<dbReference type="SUPFAM" id="SSF49464">
    <property type="entry name" value="Carboxypeptidase regulatory domain-like"/>
    <property type="match status" value="1"/>
</dbReference>
<dbReference type="GO" id="GO:0015344">
    <property type="term" value="F:siderophore uptake transmembrane transporter activity"/>
    <property type="evidence" value="ECO:0007669"/>
    <property type="project" value="TreeGrafter"/>
</dbReference>
<keyword evidence="11" id="KW-1185">Reference proteome</keyword>
<feature type="domain" description="Outer membrane protein beta-barrel" evidence="9">
    <location>
        <begin position="366"/>
        <end position="770"/>
    </location>
</feature>
<accession>A0A1G8C3R5</accession>
<reference evidence="11" key="1">
    <citation type="submission" date="2016-10" db="EMBL/GenBank/DDBJ databases">
        <authorList>
            <person name="Varghese N."/>
            <person name="Submissions S."/>
        </authorList>
    </citation>
    <scope>NUCLEOTIDE SEQUENCE [LARGE SCALE GENOMIC DNA]</scope>
    <source>
        <strain evidence="11">DSM 23313</strain>
    </source>
</reference>
<keyword evidence="3" id="KW-1134">Transmembrane beta strand</keyword>
<dbReference type="Proteomes" id="UP000243588">
    <property type="component" value="Unassembled WGS sequence"/>
</dbReference>
<evidence type="ECO:0000256" key="7">
    <source>
        <dbReference type="ARBA" id="ARBA00023237"/>
    </source>
</evidence>
<dbReference type="AlphaFoldDB" id="A0A1G8C3R5"/>
<keyword evidence="7" id="KW-0998">Cell outer membrane</keyword>
<name>A0A1G8C3R5_9FLAO</name>
<dbReference type="RefSeq" id="WP_090405690.1">
    <property type="nucleotide sequence ID" value="NZ_FNDQ01000003.1"/>
</dbReference>
<dbReference type="InterPro" id="IPR041700">
    <property type="entry name" value="OMP_b-brl_3"/>
</dbReference>
<protein>
    <submittedName>
        <fullName evidence="10">Outer membrane receptor proteins, mostly Fe transport</fullName>
    </submittedName>
</protein>
<evidence type="ECO:0000313" key="11">
    <source>
        <dbReference type="Proteomes" id="UP000243588"/>
    </source>
</evidence>
<evidence type="ECO:0000256" key="5">
    <source>
        <dbReference type="ARBA" id="ARBA00022729"/>
    </source>
</evidence>
<evidence type="ECO:0000256" key="3">
    <source>
        <dbReference type="ARBA" id="ARBA00022452"/>
    </source>
</evidence>
<evidence type="ECO:0000256" key="1">
    <source>
        <dbReference type="ARBA" id="ARBA00004571"/>
    </source>
</evidence>
<dbReference type="Gene3D" id="2.170.130.10">
    <property type="entry name" value="TonB-dependent receptor, plug domain"/>
    <property type="match status" value="1"/>
</dbReference>
<proteinExistence type="predicted"/>